<sequence length="86" mass="9643">MVSDLIFSVLPREGKASIEKEQFKVQQVDKEAKIRELSDEEKGLNAEERDAREKHEGQPGAKARAKTTTSEEDDGKDADGHLDIYV</sequence>
<comment type="caution">
    <text evidence="2">The sequence shown here is derived from an EMBL/GenBank/DDBJ whole genome shotgun (WGS) entry which is preliminary data.</text>
</comment>
<gene>
    <name evidence="2" type="ORF">H8B19_02255</name>
</gene>
<feature type="compositionally biased region" description="Basic and acidic residues" evidence="1">
    <location>
        <begin position="77"/>
        <end position="86"/>
    </location>
</feature>
<evidence type="ECO:0000313" key="2">
    <source>
        <dbReference type="EMBL" id="MBC3764684.1"/>
    </source>
</evidence>
<accession>A0A8J6IQR7</accession>
<dbReference type="EMBL" id="JACNEP010000001">
    <property type="protein sequence ID" value="MBC3764684.1"/>
    <property type="molecule type" value="Genomic_DNA"/>
</dbReference>
<proteinExistence type="predicted"/>
<feature type="compositionally biased region" description="Basic and acidic residues" evidence="1">
    <location>
        <begin position="34"/>
        <end position="57"/>
    </location>
</feature>
<feature type="region of interest" description="Disordered" evidence="1">
    <location>
        <begin position="34"/>
        <end position="86"/>
    </location>
</feature>
<organism evidence="2 3">
    <name type="scientific">Neptunicella marina</name>
    <dbReference type="NCBI Taxonomy" id="2125989"/>
    <lineage>
        <taxon>Bacteria</taxon>
        <taxon>Pseudomonadati</taxon>
        <taxon>Pseudomonadota</taxon>
        <taxon>Gammaproteobacteria</taxon>
        <taxon>Alteromonadales</taxon>
        <taxon>Alteromonadaceae</taxon>
        <taxon>Neptunicella</taxon>
    </lineage>
</organism>
<reference evidence="2" key="1">
    <citation type="journal article" date="2018" name="Int. J. Syst. Evol. Microbiol.">
        <title>Neptunicella marina gen. nov., sp. nov., isolated from surface seawater.</title>
        <authorList>
            <person name="Liu X."/>
            <person name="Lai Q."/>
            <person name="Du Y."/>
            <person name="Zhang X."/>
            <person name="Liu Z."/>
            <person name="Sun F."/>
            <person name="Shao Z."/>
        </authorList>
    </citation>
    <scope>NUCLEOTIDE SEQUENCE</scope>
    <source>
        <strain evidence="2">S27-2</strain>
    </source>
</reference>
<evidence type="ECO:0000313" key="3">
    <source>
        <dbReference type="Proteomes" id="UP000601768"/>
    </source>
</evidence>
<dbReference type="Proteomes" id="UP000601768">
    <property type="component" value="Unassembled WGS sequence"/>
</dbReference>
<dbReference type="AlphaFoldDB" id="A0A8J6IQR7"/>
<protein>
    <submittedName>
        <fullName evidence="2">Uncharacterized protein</fullName>
    </submittedName>
</protein>
<name>A0A8J6IQR7_9ALTE</name>
<reference evidence="2" key="2">
    <citation type="submission" date="2020-08" db="EMBL/GenBank/DDBJ databases">
        <authorList>
            <person name="Lai Q."/>
        </authorList>
    </citation>
    <scope>NUCLEOTIDE SEQUENCE</scope>
    <source>
        <strain evidence="2">S27-2</strain>
    </source>
</reference>
<evidence type="ECO:0000256" key="1">
    <source>
        <dbReference type="SAM" id="MobiDB-lite"/>
    </source>
</evidence>
<keyword evidence="3" id="KW-1185">Reference proteome</keyword>
<dbReference type="RefSeq" id="WP_186505143.1">
    <property type="nucleotide sequence ID" value="NZ_JACNEP010000001.1"/>
</dbReference>